<dbReference type="GeneID" id="93116847"/>
<name>A0A7J4XG19_9BACE</name>
<accession>A0A7J4XG19</accession>
<dbReference type="AlphaFoldDB" id="A0A7J4XG19"/>
<dbReference type="InterPro" id="IPR032627">
    <property type="entry name" value="DUF4876"/>
</dbReference>
<proteinExistence type="predicted"/>
<sequence>MKYEKSLFLSVFVILLSGITACNELEDVSRTVTGVTVKLPDDLSGASIANDTLTFQNISSGLSVKVPATEKPELPQGLYNCFYKADVTYVDEGRTVKGRLRGALENVNLTSGNVSLTMNTHLLIDKDDFIIEEIFFTGTLRESGKQYYGDSYVKIYNNTDHVLYADGLALVESKFVSTQKYDYTPDIRQDTMTVHAIYVVPGSGEEHPVQPGESMVICDTGINHQVANPNSFDLSEANFEWYDVSTSPDNMDIDSETVENLDKWYCYTLSVFVLHNRGFRSYALARMQVPKEEYLKKFFYKYEYIISSPQGNYPWSQKAYKLPNDWIVDGVNCSVEAERQWNVLPATVDAGWTHCGKIDHDKDRYFKSVRRKMLYLDENGHRVLQDTDNSTDDFNTECIPSLIEEQNTAISADGRKAETLTYDGVQPVEE</sequence>
<evidence type="ECO:0000313" key="1">
    <source>
        <dbReference type="EMBL" id="KAA3761484.1"/>
    </source>
</evidence>
<reference evidence="1 2" key="1">
    <citation type="journal article" date="2019" name="Nat. Med.">
        <title>A library of human gut bacterial isolates paired with longitudinal multiomics data enables mechanistic microbiome research.</title>
        <authorList>
            <person name="Poyet M."/>
            <person name="Groussin M."/>
            <person name="Gibbons S.M."/>
            <person name="Avila-Pacheco J."/>
            <person name="Jiang X."/>
            <person name="Kearney S.M."/>
            <person name="Perrotta A.R."/>
            <person name="Berdy B."/>
            <person name="Zhao S."/>
            <person name="Lieberman T.D."/>
            <person name="Swanson P.K."/>
            <person name="Smith M."/>
            <person name="Roesemann S."/>
            <person name="Alexander J.E."/>
            <person name="Rich S.A."/>
            <person name="Livny J."/>
            <person name="Vlamakis H."/>
            <person name="Clish C."/>
            <person name="Bullock K."/>
            <person name="Deik A."/>
            <person name="Scott J."/>
            <person name="Pierce K.A."/>
            <person name="Xavier R.J."/>
            <person name="Alm E.J."/>
        </authorList>
    </citation>
    <scope>NUCLEOTIDE SEQUENCE [LARGE SCALE GENOMIC DNA]</scope>
    <source>
        <strain evidence="1 2">BIOML-A10</strain>
    </source>
</reference>
<dbReference type="RefSeq" id="WP_005923186.1">
    <property type="nucleotide sequence ID" value="NZ_CABKSE010000001.1"/>
</dbReference>
<gene>
    <name evidence="1" type="ORF">F3F73_16460</name>
</gene>
<dbReference type="EMBL" id="VWMK01000017">
    <property type="protein sequence ID" value="KAA3761484.1"/>
    <property type="molecule type" value="Genomic_DNA"/>
</dbReference>
<protein>
    <submittedName>
        <fullName evidence="1">DUF4876 domain-containing protein</fullName>
    </submittedName>
</protein>
<dbReference type="Proteomes" id="UP000422221">
    <property type="component" value="Unassembled WGS sequence"/>
</dbReference>
<dbReference type="Pfam" id="PF16215">
    <property type="entry name" value="DUF4876"/>
    <property type="match status" value="1"/>
</dbReference>
<comment type="caution">
    <text evidence="1">The sequence shown here is derived from an EMBL/GenBank/DDBJ whole genome shotgun (WGS) entry which is preliminary data.</text>
</comment>
<evidence type="ECO:0000313" key="2">
    <source>
        <dbReference type="Proteomes" id="UP000422221"/>
    </source>
</evidence>
<dbReference type="PROSITE" id="PS51257">
    <property type="entry name" value="PROKAR_LIPOPROTEIN"/>
    <property type="match status" value="1"/>
</dbReference>
<organism evidence="1 2">
    <name type="scientific">Bacteroides salyersiae</name>
    <dbReference type="NCBI Taxonomy" id="291644"/>
    <lineage>
        <taxon>Bacteria</taxon>
        <taxon>Pseudomonadati</taxon>
        <taxon>Bacteroidota</taxon>
        <taxon>Bacteroidia</taxon>
        <taxon>Bacteroidales</taxon>
        <taxon>Bacteroidaceae</taxon>
        <taxon>Bacteroides</taxon>
    </lineage>
</organism>